<dbReference type="Proteomes" id="UP000217790">
    <property type="component" value="Unassembled WGS sequence"/>
</dbReference>
<dbReference type="EMBL" id="KZ293730">
    <property type="protein sequence ID" value="PBK81376.1"/>
    <property type="molecule type" value="Genomic_DNA"/>
</dbReference>
<proteinExistence type="predicted"/>
<keyword evidence="2" id="KW-1185">Reference proteome</keyword>
<feature type="non-terminal residue" evidence="1">
    <location>
        <position position="1"/>
    </location>
</feature>
<dbReference type="OMA" id="KAYNEVM"/>
<dbReference type="OrthoDB" id="3102701at2759"/>
<organism evidence="1 2">
    <name type="scientific">Armillaria gallica</name>
    <name type="common">Bulbous honey fungus</name>
    <name type="synonym">Armillaria bulbosa</name>
    <dbReference type="NCBI Taxonomy" id="47427"/>
    <lineage>
        <taxon>Eukaryota</taxon>
        <taxon>Fungi</taxon>
        <taxon>Dikarya</taxon>
        <taxon>Basidiomycota</taxon>
        <taxon>Agaricomycotina</taxon>
        <taxon>Agaricomycetes</taxon>
        <taxon>Agaricomycetidae</taxon>
        <taxon>Agaricales</taxon>
        <taxon>Marasmiineae</taxon>
        <taxon>Physalacriaceae</taxon>
        <taxon>Armillaria</taxon>
    </lineage>
</organism>
<evidence type="ECO:0000313" key="2">
    <source>
        <dbReference type="Proteomes" id="UP000217790"/>
    </source>
</evidence>
<dbReference type="AlphaFoldDB" id="A0A2H3D1H8"/>
<protein>
    <submittedName>
        <fullName evidence="1">Uncharacterized protein</fullName>
    </submittedName>
</protein>
<dbReference type="InParanoid" id="A0A2H3D1H8"/>
<evidence type="ECO:0000313" key="1">
    <source>
        <dbReference type="EMBL" id="PBK81376.1"/>
    </source>
</evidence>
<accession>A0A2H3D1H8</accession>
<gene>
    <name evidence="1" type="ORF">ARMGADRAFT_948298</name>
</gene>
<reference evidence="2" key="1">
    <citation type="journal article" date="2017" name="Nat. Ecol. Evol.">
        <title>Genome expansion and lineage-specific genetic innovations in the forest pathogenic fungi Armillaria.</title>
        <authorList>
            <person name="Sipos G."/>
            <person name="Prasanna A.N."/>
            <person name="Walter M.C."/>
            <person name="O'Connor E."/>
            <person name="Balint B."/>
            <person name="Krizsan K."/>
            <person name="Kiss B."/>
            <person name="Hess J."/>
            <person name="Varga T."/>
            <person name="Slot J."/>
            <person name="Riley R."/>
            <person name="Boka B."/>
            <person name="Rigling D."/>
            <person name="Barry K."/>
            <person name="Lee J."/>
            <person name="Mihaltcheva S."/>
            <person name="LaButti K."/>
            <person name="Lipzen A."/>
            <person name="Waldron R."/>
            <person name="Moloney N.M."/>
            <person name="Sperisen C."/>
            <person name="Kredics L."/>
            <person name="Vagvoelgyi C."/>
            <person name="Patrignani A."/>
            <person name="Fitzpatrick D."/>
            <person name="Nagy I."/>
            <person name="Doyle S."/>
            <person name="Anderson J.B."/>
            <person name="Grigoriev I.V."/>
            <person name="Gueldener U."/>
            <person name="Muensterkoetter M."/>
            <person name="Nagy L.G."/>
        </authorList>
    </citation>
    <scope>NUCLEOTIDE SEQUENCE [LARGE SCALE GENOMIC DNA]</scope>
    <source>
        <strain evidence="2">Ar21-2</strain>
    </source>
</reference>
<name>A0A2H3D1H8_ARMGA</name>
<sequence>VPHPEELPTPIATFSAIKNWYVIMGQEVGIFDSWLDVLARIQGVPDPAQMSRPTYAQAFAEYSKQYHAGHVEIVLLLGSTWAKAAEACFDDEFSDFEYSAEDEAGMHEAEVYAAAEKVYQAMLMEAESAYQAVLKAHGFT</sequence>